<dbReference type="Pfam" id="PF22917">
    <property type="entry name" value="PRISE"/>
    <property type="match status" value="1"/>
</dbReference>
<dbReference type="EMBL" id="FOSV01000025">
    <property type="protein sequence ID" value="SFL80594.1"/>
    <property type="molecule type" value="Genomic_DNA"/>
</dbReference>
<evidence type="ECO:0000313" key="3">
    <source>
        <dbReference type="Proteomes" id="UP000198804"/>
    </source>
</evidence>
<sequence>MQRKVLVAGAQGVIGRAAATRLAVRPNTQVLGLSRRTEPSVPNVEAVSVDLLDPGQIQDRLGGIRDVTHIVFGAYIEKRTAAEKSTVNVAILRNLLDVVEETSPGLRHVTFYQGGKAYGADLGPFKTPAREDDPRLMPPNFYYDQEDLLRERQQGKDWSFTALRPEAVCGFAVGNPMNLLTVIAVYAAISKELGIPLRFPGTEAAYRALYQVSSADILAEAADWAGTTPAARNEIFNITNGDYFRWQHMWPRIARMFNMDWADPIPMPLATYMADKGPLWDRMTERYGLQLIPYDKVASWPFGDFIFASGFDNISSTIKARQAGFHACIDTEDMFRNQFRHLSDLKVIPPVA</sequence>
<dbReference type="OrthoDB" id="4392084at2"/>
<dbReference type="STRING" id="414703.SAMN04488125_12542"/>
<organism evidence="2 3">
    <name type="scientific">Methylorubrum salsuginis</name>
    <dbReference type="NCBI Taxonomy" id="414703"/>
    <lineage>
        <taxon>Bacteria</taxon>
        <taxon>Pseudomonadati</taxon>
        <taxon>Pseudomonadota</taxon>
        <taxon>Alphaproteobacteria</taxon>
        <taxon>Hyphomicrobiales</taxon>
        <taxon>Methylobacteriaceae</taxon>
        <taxon>Methylorubrum</taxon>
    </lineage>
</organism>
<dbReference type="PANTHER" id="PTHR32487">
    <property type="entry name" value="3-OXO-DELTA(4,5)-STEROID 5-BETA-REDUCTASE"/>
    <property type="match status" value="1"/>
</dbReference>
<dbReference type="CDD" id="cd08948">
    <property type="entry name" value="5beta-POR_like_SDR_a"/>
    <property type="match status" value="1"/>
</dbReference>
<dbReference type="PANTHER" id="PTHR32487:SF0">
    <property type="entry name" value="3-OXO-DELTA(4,5)-STEROID 5-BETA-REDUCTASE"/>
    <property type="match status" value="1"/>
</dbReference>
<evidence type="ECO:0000259" key="1">
    <source>
        <dbReference type="Pfam" id="PF22917"/>
    </source>
</evidence>
<name>A0A1I4KPA0_9HYPH</name>
<gene>
    <name evidence="2" type="ORF">SAMN04488125_12542</name>
</gene>
<feature type="domain" description="PRISE-like Rossmann-fold" evidence="1">
    <location>
        <begin position="56"/>
        <end position="349"/>
    </location>
</feature>
<keyword evidence="3" id="KW-1185">Reference proteome</keyword>
<dbReference type="Proteomes" id="UP000198804">
    <property type="component" value="Unassembled WGS sequence"/>
</dbReference>
<dbReference type="Gene3D" id="3.40.50.720">
    <property type="entry name" value="NAD(P)-binding Rossmann-like Domain"/>
    <property type="match status" value="1"/>
</dbReference>
<protein>
    <submittedName>
        <fullName evidence="2">Nucleoside-diphosphate-sugar epimerase</fullName>
    </submittedName>
</protein>
<dbReference type="SUPFAM" id="SSF51735">
    <property type="entry name" value="NAD(P)-binding Rossmann-fold domains"/>
    <property type="match status" value="1"/>
</dbReference>
<proteinExistence type="predicted"/>
<accession>A0A1I4KPA0</accession>
<dbReference type="InterPro" id="IPR055222">
    <property type="entry name" value="PRISE-like_Rossmann-fold"/>
</dbReference>
<dbReference type="AlphaFoldDB" id="A0A1I4KPA0"/>
<reference evidence="3" key="1">
    <citation type="submission" date="2016-10" db="EMBL/GenBank/DDBJ databases">
        <authorList>
            <person name="Varghese N."/>
            <person name="Submissions S."/>
        </authorList>
    </citation>
    <scope>NUCLEOTIDE SEQUENCE [LARGE SCALE GENOMIC DNA]</scope>
    <source>
        <strain evidence="3">CGMCC 1.6474</strain>
    </source>
</reference>
<dbReference type="InterPro" id="IPR036291">
    <property type="entry name" value="NAD(P)-bd_dom_sf"/>
</dbReference>
<dbReference type="RefSeq" id="WP_091950920.1">
    <property type="nucleotide sequence ID" value="NZ_FOSV01000025.1"/>
</dbReference>
<evidence type="ECO:0000313" key="2">
    <source>
        <dbReference type="EMBL" id="SFL80594.1"/>
    </source>
</evidence>